<dbReference type="InterPro" id="IPR036397">
    <property type="entry name" value="RNaseH_sf"/>
</dbReference>
<name>R0H0N2_9BRAS</name>
<dbReference type="InterPro" id="IPR012337">
    <property type="entry name" value="RNaseH-like_sf"/>
</dbReference>
<dbReference type="Proteomes" id="UP000029121">
    <property type="component" value="Unassembled WGS sequence"/>
</dbReference>
<accession>R0H0N2</accession>
<dbReference type="STRING" id="81985.R0H0N2"/>
<dbReference type="AlphaFoldDB" id="R0H0N2"/>
<dbReference type="SUPFAM" id="SSF53098">
    <property type="entry name" value="Ribonuclease H-like"/>
    <property type="match status" value="1"/>
</dbReference>
<protein>
    <submittedName>
        <fullName evidence="1">Uncharacterized protein</fullName>
    </submittedName>
</protein>
<sequence>MNYSIVNIQGARVNTIIANNREDHFTFSHILERFICNKGNTKKVIGLHTERAQKEGNQNKTALLQLCDGNNCLIFQLQVDDE</sequence>
<evidence type="ECO:0000313" key="1">
    <source>
        <dbReference type="EMBL" id="EOA22794.1"/>
    </source>
</evidence>
<organism evidence="1 2">
    <name type="scientific">Capsella rubella</name>
    <dbReference type="NCBI Taxonomy" id="81985"/>
    <lineage>
        <taxon>Eukaryota</taxon>
        <taxon>Viridiplantae</taxon>
        <taxon>Streptophyta</taxon>
        <taxon>Embryophyta</taxon>
        <taxon>Tracheophyta</taxon>
        <taxon>Spermatophyta</taxon>
        <taxon>Magnoliopsida</taxon>
        <taxon>eudicotyledons</taxon>
        <taxon>Gunneridae</taxon>
        <taxon>Pentapetalae</taxon>
        <taxon>rosids</taxon>
        <taxon>malvids</taxon>
        <taxon>Brassicales</taxon>
        <taxon>Brassicaceae</taxon>
        <taxon>Camelineae</taxon>
        <taxon>Capsella</taxon>
    </lineage>
</organism>
<proteinExistence type="predicted"/>
<keyword evidence="2" id="KW-1185">Reference proteome</keyword>
<gene>
    <name evidence="1" type="ORF">CARUB_v10003512mg</name>
</gene>
<feature type="non-terminal residue" evidence="1">
    <location>
        <position position="82"/>
    </location>
</feature>
<evidence type="ECO:0000313" key="2">
    <source>
        <dbReference type="Proteomes" id="UP000029121"/>
    </source>
</evidence>
<reference evidence="2" key="1">
    <citation type="journal article" date="2013" name="Nat. Genet.">
        <title>The Capsella rubella genome and the genomic consequences of rapid mating system evolution.</title>
        <authorList>
            <person name="Slotte T."/>
            <person name="Hazzouri K.M."/>
            <person name="Agren J.A."/>
            <person name="Koenig D."/>
            <person name="Maumus F."/>
            <person name="Guo Y.L."/>
            <person name="Steige K."/>
            <person name="Platts A.E."/>
            <person name="Escobar J.S."/>
            <person name="Newman L.K."/>
            <person name="Wang W."/>
            <person name="Mandakova T."/>
            <person name="Vello E."/>
            <person name="Smith L.M."/>
            <person name="Henz S.R."/>
            <person name="Steffen J."/>
            <person name="Takuno S."/>
            <person name="Brandvain Y."/>
            <person name="Coop G."/>
            <person name="Andolfatto P."/>
            <person name="Hu T.T."/>
            <person name="Blanchette M."/>
            <person name="Clark R.M."/>
            <person name="Quesneville H."/>
            <person name="Nordborg M."/>
            <person name="Gaut B.S."/>
            <person name="Lysak M.A."/>
            <person name="Jenkins J."/>
            <person name="Grimwood J."/>
            <person name="Chapman J."/>
            <person name="Prochnik S."/>
            <person name="Shu S."/>
            <person name="Rokhsar D."/>
            <person name="Schmutz J."/>
            <person name="Weigel D."/>
            <person name="Wright S.I."/>
        </authorList>
    </citation>
    <scope>NUCLEOTIDE SEQUENCE [LARGE SCALE GENOMIC DNA]</scope>
    <source>
        <strain evidence="2">cv. Monte Gargano</strain>
    </source>
</reference>
<dbReference type="GO" id="GO:0003676">
    <property type="term" value="F:nucleic acid binding"/>
    <property type="evidence" value="ECO:0007669"/>
    <property type="project" value="InterPro"/>
</dbReference>
<dbReference type="Gene3D" id="3.30.420.10">
    <property type="entry name" value="Ribonuclease H-like superfamily/Ribonuclease H"/>
    <property type="match status" value="1"/>
</dbReference>
<dbReference type="EMBL" id="KB870810">
    <property type="protein sequence ID" value="EOA22794.1"/>
    <property type="molecule type" value="Genomic_DNA"/>
</dbReference>